<dbReference type="RefSeq" id="WP_310865623.1">
    <property type="nucleotide sequence ID" value="NZ_JAVLSF010000009.1"/>
</dbReference>
<comment type="caution">
    <text evidence="1">The sequence shown here is derived from an EMBL/GenBank/DDBJ whole genome shotgun (WGS) entry which is preliminary data.</text>
</comment>
<proteinExistence type="predicted"/>
<dbReference type="Proteomes" id="UP001268610">
    <property type="component" value="Unassembled WGS sequence"/>
</dbReference>
<gene>
    <name evidence="1" type="ORF">RJJ65_17635</name>
</gene>
<organism evidence="1 2">
    <name type="scientific">Rhizobium hidalgonense</name>
    <dbReference type="NCBI Taxonomy" id="1538159"/>
    <lineage>
        <taxon>Bacteria</taxon>
        <taxon>Pseudomonadati</taxon>
        <taxon>Pseudomonadota</taxon>
        <taxon>Alphaproteobacteria</taxon>
        <taxon>Hyphomicrobiales</taxon>
        <taxon>Rhizobiaceae</taxon>
        <taxon>Rhizobium/Agrobacterium group</taxon>
        <taxon>Rhizobium</taxon>
    </lineage>
</organism>
<accession>A0AAJ2LM79</accession>
<dbReference type="InterPro" id="IPR036619">
    <property type="entry name" value="NinB_sf"/>
</dbReference>
<dbReference type="Pfam" id="PF05772">
    <property type="entry name" value="NinB"/>
    <property type="match status" value="1"/>
</dbReference>
<dbReference type="EMBL" id="JAVLSF010000009">
    <property type="protein sequence ID" value="MDR9774453.1"/>
    <property type="molecule type" value="Genomic_DNA"/>
</dbReference>
<name>A0AAJ2LM79_9HYPH</name>
<evidence type="ECO:0000313" key="2">
    <source>
        <dbReference type="Proteomes" id="UP001268610"/>
    </source>
</evidence>
<dbReference type="AlphaFoldDB" id="A0AAJ2LM79"/>
<dbReference type="Gene3D" id="1.10.3790.10">
    <property type="entry name" value="NinB"/>
    <property type="match status" value="1"/>
</dbReference>
<dbReference type="InterPro" id="IPR008711">
    <property type="entry name" value="Recombinase_NinB"/>
</dbReference>
<protein>
    <submittedName>
        <fullName evidence="1">Recombination protein NinB</fullName>
    </submittedName>
</protein>
<reference evidence="1" key="1">
    <citation type="submission" date="2023-04" db="EMBL/GenBank/DDBJ databases">
        <title>Genomic characterization of faba bean (Vicia faba) microsymbionts in Mexican soils.</title>
        <authorList>
            <person name="Rivera Orduna F.N."/>
            <person name="Guevara-Luna J."/>
            <person name="Yan J."/>
            <person name="Arroyo-Herrera I."/>
            <person name="Li Y."/>
            <person name="Vasquez-Murrieta M.S."/>
            <person name="Wang E.T."/>
        </authorList>
    </citation>
    <scope>NUCLEOTIDE SEQUENCE</scope>
    <source>
        <strain evidence="1">CH26</strain>
    </source>
</reference>
<evidence type="ECO:0000313" key="1">
    <source>
        <dbReference type="EMBL" id="MDR9774453.1"/>
    </source>
</evidence>
<sequence>MVVEMGRALLVLANEHFRQKAIDWIQRAPVDTRVEFKGPKRTTPQNDRMWAMLTDLSLQLAWYGQQLTPDDWKLVMLDALRREKSEQIRMVPNTDGSGFVPLGTSSSDLSKDEMTDLIEIIFAFGAQHDVEWSEPKGKAA</sequence>
<dbReference type="SUPFAM" id="SSF103370">
    <property type="entry name" value="NinB"/>
    <property type="match status" value="1"/>
</dbReference>